<dbReference type="Proteomes" id="UP001162162">
    <property type="component" value="Unassembled WGS sequence"/>
</dbReference>
<evidence type="ECO:0000256" key="1">
    <source>
        <dbReference type="SAM" id="Phobius"/>
    </source>
</evidence>
<comment type="caution">
    <text evidence="2">The sequence shown here is derived from an EMBL/GenBank/DDBJ whole genome shotgun (WGS) entry which is preliminary data.</text>
</comment>
<keyword evidence="1" id="KW-0812">Transmembrane</keyword>
<protein>
    <submittedName>
        <fullName evidence="2">Uncharacterized protein</fullName>
    </submittedName>
</protein>
<keyword evidence="1" id="KW-0472">Membrane</keyword>
<dbReference type="Pfam" id="PF15993">
    <property type="entry name" value="Fuseless"/>
    <property type="match status" value="1"/>
</dbReference>
<gene>
    <name evidence="2" type="ORF">NQ318_009691</name>
</gene>
<dbReference type="PANTHER" id="PTHR35270:SF2">
    <property type="entry name" value="FUSELESS, ISOFORM A"/>
    <property type="match status" value="1"/>
</dbReference>
<dbReference type="InterPro" id="IPR032751">
    <property type="entry name" value="Fuseless"/>
</dbReference>
<keyword evidence="1" id="KW-1133">Transmembrane helix</keyword>
<evidence type="ECO:0000313" key="2">
    <source>
        <dbReference type="EMBL" id="KAJ8944528.1"/>
    </source>
</evidence>
<name>A0AAV8Y2W3_9CUCU</name>
<feature type="transmembrane region" description="Helical" evidence="1">
    <location>
        <begin position="218"/>
        <end position="238"/>
    </location>
</feature>
<evidence type="ECO:0000313" key="3">
    <source>
        <dbReference type="Proteomes" id="UP001162162"/>
    </source>
</evidence>
<sequence length="490" mass="56978">MDCQSCTYSKLDSLDPEDYRKQDDSDHLRIHIESKPLLDEPKRFSVSKSVKKTKKKKRVLSTLDIFISIFVVTPCVVGCWRGIWQIMDIYAVYFPVWESFIIGMVTHIVLALGQDVFHYVVVEKQRKSWLLRIFNVFLMKFYITTFNITTNMVWRAGWIIFDRFCQLQTSSSATVLWEGSSNTIWFTIVCILILFCLKGLKNTLSPPFSIALDNKDEVFLFSTRYIYKIAYTIAILIIRKTTTASKDRIGIAEKLTSSSTYVMENIKKRFTKTLNRSITSRVYTHHLSSNRTFPKIDNIRCHPRIWRNNKQQIKRGLGRIFNSSGGFVNSDPFHSYKPSDPSEINLLATASFRFAPPVWKNFQKLYQNSQQPTQPQHHMTPPNIQQVENTNIQETVRNFAKPFVVTLNIYPMKNDGSSGLYGQNRYGQRLLSQRIQGDFPYKAQGDSTTRYGKTDKMTIQLNVFPETFLSLQSQDRERHEESTVNKVKFV</sequence>
<feature type="transmembrane region" description="Helical" evidence="1">
    <location>
        <begin position="133"/>
        <end position="154"/>
    </location>
</feature>
<dbReference type="EMBL" id="JAPWTK010000249">
    <property type="protein sequence ID" value="KAJ8944528.1"/>
    <property type="molecule type" value="Genomic_DNA"/>
</dbReference>
<feature type="transmembrane region" description="Helical" evidence="1">
    <location>
        <begin position="59"/>
        <end position="83"/>
    </location>
</feature>
<proteinExistence type="predicted"/>
<dbReference type="PANTHER" id="PTHR35270">
    <property type="entry name" value="FUSELESS, ISOFORM A"/>
    <property type="match status" value="1"/>
</dbReference>
<organism evidence="2 3">
    <name type="scientific">Aromia moschata</name>
    <dbReference type="NCBI Taxonomy" id="1265417"/>
    <lineage>
        <taxon>Eukaryota</taxon>
        <taxon>Metazoa</taxon>
        <taxon>Ecdysozoa</taxon>
        <taxon>Arthropoda</taxon>
        <taxon>Hexapoda</taxon>
        <taxon>Insecta</taxon>
        <taxon>Pterygota</taxon>
        <taxon>Neoptera</taxon>
        <taxon>Endopterygota</taxon>
        <taxon>Coleoptera</taxon>
        <taxon>Polyphaga</taxon>
        <taxon>Cucujiformia</taxon>
        <taxon>Chrysomeloidea</taxon>
        <taxon>Cerambycidae</taxon>
        <taxon>Cerambycinae</taxon>
        <taxon>Callichromatini</taxon>
        <taxon>Aromia</taxon>
    </lineage>
</organism>
<feature type="transmembrane region" description="Helical" evidence="1">
    <location>
        <begin position="174"/>
        <end position="197"/>
    </location>
</feature>
<accession>A0AAV8Y2W3</accession>
<keyword evidence="3" id="KW-1185">Reference proteome</keyword>
<dbReference type="AlphaFoldDB" id="A0AAV8Y2W3"/>
<reference evidence="2" key="1">
    <citation type="journal article" date="2023" name="Insect Mol. Biol.">
        <title>Genome sequencing provides insights into the evolution of gene families encoding plant cell wall-degrading enzymes in longhorned beetles.</title>
        <authorList>
            <person name="Shin N.R."/>
            <person name="Okamura Y."/>
            <person name="Kirsch R."/>
            <person name="Pauchet Y."/>
        </authorList>
    </citation>
    <scope>NUCLEOTIDE SEQUENCE</scope>
    <source>
        <strain evidence="2">AMC_N1</strain>
    </source>
</reference>
<feature type="transmembrane region" description="Helical" evidence="1">
    <location>
        <begin position="89"/>
        <end position="112"/>
    </location>
</feature>